<comment type="pathway">
    <text evidence="1 8">Bacterial outer membrane biogenesis; LPS core biosynthesis.</text>
</comment>
<feature type="active site" description="Proton acceptor" evidence="7">
    <location>
        <position position="60"/>
    </location>
</feature>
<dbReference type="GO" id="GO:0009244">
    <property type="term" value="P:lipopolysaccharide core region biosynthetic process"/>
    <property type="evidence" value="ECO:0007669"/>
    <property type="project" value="UniProtKB-UniRule"/>
</dbReference>
<proteinExistence type="inferred from homology"/>
<evidence type="ECO:0000256" key="2">
    <source>
        <dbReference type="ARBA" id="ARBA00012621"/>
    </source>
</evidence>
<dbReference type="EC" id="2.4.99.12" evidence="2 8"/>
<evidence type="ECO:0000256" key="7">
    <source>
        <dbReference type="PIRSR" id="PIRSR639901-1"/>
    </source>
</evidence>
<dbReference type="Gene3D" id="3.40.50.11720">
    <property type="entry name" value="3-Deoxy-D-manno-octulosonic-acid transferase, N-terminal domain"/>
    <property type="match status" value="1"/>
</dbReference>
<gene>
    <name evidence="10" type="ORF">E1J38_009665</name>
</gene>
<dbReference type="InterPro" id="IPR039901">
    <property type="entry name" value="Kdotransferase"/>
</dbReference>
<dbReference type="Gene3D" id="3.40.50.2000">
    <property type="entry name" value="Glycogen Phosphorylase B"/>
    <property type="match status" value="1"/>
</dbReference>
<dbReference type="Proteomes" id="UP000295814">
    <property type="component" value="Unassembled WGS sequence"/>
</dbReference>
<organism evidence="10 11">
    <name type="scientific">Seonamhaeicola sediminis</name>
    <dbReference type="NCBI Taxonomy" id="2528206"/>
    <lineage>
        <taxon>Bacteria</taxon>
        <taxon>Pseudomonadati</taxon>
        <taxon>Bacteroidota</taxon>
        <taxon>Flavobacteriia</taxon>
        <taxon>Flavobacteriales</taxon>
        <taxon>Flavobacteriaceae</taxon>
    </lineage>
</organism>
<dbReference type="OrthoDB" id="9789797at2"/>
<evidence type="ECO:0000313" key="10">
    <source>
        <dbReference type="EMBL" id="TWO32090.1"/>
    </source>
</evidence>
<dbReference type="GO" id="GO:0043842">
    <property type="term" value="F:Kdo transferase activity"/>
    <property type="evidence" value="ECO:0007669"/>
    <property type="project" value="UniProtKB-EC"/>
</dbReference>
<sequence>MSFLYNIGINFISSGLKCVAPFNHKIKLGVSGRAKTFTLLKNSITSKDKTLWFHCASLGEYEQGLPVFKELRKHYVNHKIVLSFFSPSGFEIRNNSPIADLVVYLPIDTPKNAKQFIDIVNPELTIFVKYDIWPNFLNTLKKKQLKAILISASFRKNQSYFKFYGKKIRKALFAFDHIFTQNEASKALLNSINYKNVTVSGDTRFDRVLSQLEQDNMLDFIEEFKDDKLCIVAGSTWPVGEAFLTDFINSNISNEVKFIVAPHNIKPNQINNLKEKLNTKTVLFSKKENNNLKEAQVFIVDTIGILSKIYSYASIAYVGGALGNTGLHNTLEPAVFGVPIIIGNHHNKFPEAQAMINKGGMFSVSNQKDFTLILNKLIDDSDFRVKSGSKNREYIEENRGAVIQILDYLRI</sequence>
<dbReference type="GO" id="GO:0009245">
    <property type="term" value="P:lipid A biosynthetic process"/>
    <property type="evidence" value="ECO:0007669"/>
    <property type="project" value="TreeGrafter"/>
</dbReference>
<keyword evidence="8" id="KW-0448">Lipopolysaccharide biosynthesis</keyword>
<protein>
    <recommendedName>
        <fullName evidence="3 8">3-deoxy-D-manno-octulosonic acid transferase</fullName>
        <shortName evidence="8">Kdo transferase</shortName>
        <ecNumber evidence="2 8">2.4.99.12</ecNumber>
    </recommendedName>
    <alternativeName>
        <fullName evidence="5 8">Lipid IV(A) 3-deoxy-D-manno-octulosonic acid transferase</fullName>
    </alternativeName>
</protein>
<comment type="similarity">
    <text evidence="8">Belongs to the glycosyltransferase group 1 family.</text>
</comment>
<comment type="caution">
    <text evidence="10">The sequence shown here is derived from an EMBL/GenBank/DDBJ whole genome shotgun (WGS) entry which is preliminary data.</text>
</comment>
<comment type="function">
    <text evidence="8">Involved in lipopolysaccharide (LPS) biosynthesis. Catalyzes the transfer of 3-deoxy-D-manno-octulosonate (Kdo) residue(s) from CMP-Kdo to lipid IV(A), the tetraacyldisaccharide-1,4'-bisphosphate precursor of lipid A.</text>
</comment>
<dbReference type="InterPro" id="IPR007507">
    <property type="entry name" value="Glycos_transf_N"/>
</dbReference>
<reference evidence="10 11" key="2">
    <citation type="submission" date="2019-07" db="EMBL/GenBank/DDBJ databases">
        <title>Seonamhaeicola sp. W255 draft genome.</title>
        <authorList>
            <person name="Zhang X.-Y."/>
            <person name="Zhang R."/>
            <person name="Zhong Y.-L."/>
            <person name="Du Z.-J."/>
        </authorList>
    </citation>
    <scope>NUCLEOTIDE SEQUENCE [LARGE SCALE GENOMIC DNA]</scope>
    <source>
        <strain evidence="10 11">W255</strain>
    </source>
</reference>
<dbReference type="InterPro" id="IPR038107">
    <property type="entry name" value="Glycos_transf_N_sf"/>
</dbReference>
<keyword evidence="8" id="KW-1003">Cell membrane</keyword>
<comment type="subcellular location">
    <subcellularLocation>
        <location evidence="8">Cell membrane</location>
    </subcellularLocation>
</comment>
<keyword evidence="4 8" id="KW-0808">Transferase</keyword>
<name>A0A562YC90_9FLAO</name>
<dbReference type="EMBL" id="SMZJ02000005">
    <property type="protein sequence ID" value="TWO32090.1"/>
    <property type="molecule type" value="Genomic_DNA"/>
</dbReference>
<evidence type="ECO:0000259" key="9">
    <source>
        <dbReference type="Pfam" id="PF04413"/>
    </source>
</evidence>
<evidence type="ECO:0000256" key="8">
    <source>
        <dbReference type="RuleBase" id="RU365103"/>
    </source>
</evidence>
<dbReference type="Pfam" id="PF04413">
    <property type="entry name" value="Glycos_transf_N"/>
    <property type="match status" value="1"/>
</dbReference>
<feature type="domain" description="3-deoxy-D-manno-octulosonic-acid transferase N-terminal" evidence="9">
    <location>
        <begin position="41"/>
        <end position="206"/>
    </location>
</feature>
<accession>A0A562YC90</accession>
<dbReference type="RefSeq" id="WP_133356352.1">
    <property type="nucleotide sequence ID" value="NZ_SMZJ02000005.1"/>
</dbReference>
<evidence type="ECO:0000256" key="6">
    <source>
        <dbReference type="ARBA" id="ARBA00049183"/>
    </source>
</evidence>
<comment type="catalytic activity">
    <reaction evidence="6 8">
        <text>lipid IVA (E. coli) + CMP-3-deoxy-beta-D-manno-octulosonate = alpha-Kdo-(2-&gt;6)-lipid IVA (E. coli) + CMP + H(+)</text>
        <dbReference type="Rhea" id="RHEA:28066"/>
        <dbReference type="ChEBI" id="CHEBI:15378"/>
        <dbReference type="ChEBI" id="CHEBI:58603"/>
        <dbReference type="ChEBI" id="CHEBI:60364"/>
        <dbReference type="ChEBI" id="CHEBI:60377"/>
        <dbReference type="ChEBI" id="CHEBI:85987"/>
        <dbReference type="EC" id="2.4.99.12"/>
    </reaction>
</comment>
<dbReference type="AlphaFoldDB" id="A0A562YC90"/>
<keyword evidence="11" id="KW-1185">Reference proteome</keyword>
<evidence type="ECO:0000256" key="5">
    <source>
        <dbReference type="ARBA" id="ARBA00031445"/>
    </source>
</evidence>
<keyword evidence="8" id="KW-0472">Membrane</keyword>
<dbReference type="GO" id="GO:0005886">
    <property type="term" value="C:plasma membrane"/>
    <property type="evidence" value="ECO:0007669"/>
    <property type="project" value="UniProtKB-SubCell"/>
</dbReference>
<evidence type="ECO:0000256" key="4">
    <source>
        <dbReference type="ARBA" id="ARBA00022679"/>
    </source>
</evidence>
<dbReference type="PANTHER" id="PTHR42755">
    <property type="entry name" value="3-DEOXY-MANNO-OCTULOSONATE CYTIDYLYLTRANSFERASE"/>
    <property type="match status" value="1"/>
</dbReference>
<evidence type="ECO:0000313" key="11">
    <source>
        <dbReference type="Proteomes" id="UP000295814"/>
    </source>
</evidence>
<reference evidence="10 11" key="1">
    <citation type="submission" date="2019-03" db="EMBL/GenBank/DDBJ databases">
        <authorList>
            <person name="Zhong Y.L."/>
        </authorList>
    </citation>
    <scope>NUCLEOTIDE SEQUENCE [LARGE SCALE GENOMIC DNA]</scope>
    <source>
        <strain evidence="10 11">W255</strain>
    </source>
</reference>
<evidence type="ECO:0000256" key="1">
    <source>
        <dbReference type="ARBA" id="ARBA00004713"/>
    </source>
</evidence>
<dbReference type="PANTHER" id="PTHR42755:SF1">
    <property type="entry name" value="3-DEOXY-D-MANNO-OCTULOSONIC ACID TRANSFERASE, MITOCHONDRIAL-RELATED"/>
    <property type="match status" value="1"/>
</dbReference>
<evidence type="ECO:0000256" key="3">
    <source>
        <dbReference type="ARBA" id="ARBA00019077"/>
    </source>
</evidence>
<dbReference type="UniPathway" id="UPA00958"/>